<dbReference type="AlphaFoldDB" id="A0A0E9X9X7"/>
<reference evidence="1" key="1">
    <citation type="submission" date="2014-11" db="EMBL/GenBank/DDBJ databases">
        <authorList>
            <person name="Amaro Gonzalez C."/>
        </authorList>
    </citation>
    <scope>NUCLEOTIDE SEQUENCE</scope>
</reference>
<proteinExistence type="predicted"/>
<name>A0A0E9X9X7_ANGAN</name>
<dbReference type="EMBL" id="GBXM01009173">
    <property type="protein sequence ID" value="JAH99404.1"/>
    <property type="molecule type" value="Transcribed_RNA"/>
</dbReference>
<evidence type="ECO:0000313" key="1">
    <source>
        <dbReference type="EMBL" id="JAH99404.1"/>
    </source>
</evidence>
<protein>
    <submittedName>
        <fullName evidence="1">Uncharacterized protein</fullName>
    </submittedName>
</protein>
<accession>A0A0E9X9X7</accession>
<sequence length="35" mass="3999">MSIVRSTNELPCFLLAFNNLTELPPNVFMFGLVRN</sequence>
<organism evidence="1">
    <name type="scientific">Anguilla anguilla</name>
    <name type="common">European freshwater eel</name>
    <name type="synonym">Muraena anguilla</name>
    <dbReference type="NCBI Taxonomy" id="7936"/>
    <lineage>
        <taxon>Eukaryota</taxon>
        <taxon>Metazoa</taxon>
        <taxon>Chordata</taxon>
        <taxon>Craniata</taxon>
        <taxon>Vertebrata</taxon>
        <taxon>Euteleostomi</taxon>
        <taxon>Actinopterygii</taxon>
        <taxon>Neopterygii</taxon>
        <taxon>Teleostei</taxon>
        <taxon>Anguilliformes</taxon>
        <taxon>Anguillidae</taxon>
        <taxon>Anguilla</taxon>
    </lineage>
</organism>
<reference evidence="1" key="2">
    <citation type="journal article" date="2015" name="Fish Shellfish Immunol.">
        <title>Early steps in the European eel (Anguilla anguilla)-Vibrio vulnificus interaction in the gills: Role of the RtxA13 toxin.</title>
        <authorList>
            <person name="Callol A."/>
            <person name="Pajuelo D."/>
            <person name="Ebbesson L."/>
            <person name="Teles M."/>
            <person name="MacKenzie S."/>
            <person name="Amaro C."/>
        </authorList>
    </citation>
    <scope>NUCLEOTIDE SEQUENCE</scope>
</reference>